<comment type="subcellular location">
    <subcellularLocation>
        <location evidence="18">Membrane</location>
        <topology evidence="18">Multi-pass membrane protein</topology>
    </subcellularLocation>
    <subcellularLocation>
        <location evidence="1">Vacuole membrane</location>
        <topology evidence="1">Multi-pass membrane protein</topology>
    </subcellularLocation>
</comment>
<protein>
    <recommendedName>
        <fullName evidence="18">Calcium-transporting ATPase</fullName>
        <ecNumber evidence="18">7.2.2.10</ecNumber>
    </recommendedName>
</protein>
<dbReference type="Pfam" id="PF00690">
    <property type="entry name" value="Cation_ATPase_N"/>
    <property type="match status" value="1"/>
</dbReference>
<accession>A0A5N5X062</accession>
<feature type="compositionally biased region" description="Basic and acidic residues" evidence="19">
    <location>
        <begin position="1114"/>
        <end position="1129"/>
    </location>
</feature>
<dbReference type="InterPro" id="IPR008250">
    <property type="entry name" value="ATPase_P-typ_transduc_dom_A_sf"/>
</dbReference>
<dbReference type="NCBIfam" id="TIGR01494">
    <property type="entry name" value="ATPase_P-type"/>
    <property type="match status" value="2"/>
</dbReference>
<dbReference type="SFLD" id="SFLDF00027">
    <property type="entry name" value="p-type_atpase"/>
    <property type="match status" value="1"/>
</dbReference>
<dbReference type="PRINTS" id="PR00120">
    <property type="entry name" value="HATPASE"/>
</dbReference>
<evidence type="ECO:0000256" key="3">
    <source>
        <dbReference type="ARBA" id="ARBA00022554"/>
    </source>
</evidence>
<dbReference type="InterPro" id="IPR006408">
    <property type="entry name" value="P-type_ATPase_IIB"/>
</dbReference>
<evidence type="ECO:0000256" key="10">
    <source>
        <dbReference type="ARBA" id="ARBA00022842"/>
    </source>
</evidence>
<dbReference type="InterPro" id="IPR023214">
    <property type="entry name" value="HAD_sf"/>
</dbReference>
<reference evidence="23 24" key="1">
    <citation type="submission" date="2019-04" db="EMBL/GenBank/DDBJ databases">
        <title>Friends and foes A comparative genomics study of 23 Aspergillus species from section Flavi.</title>
        <authorList>
            <consortium name="DOE Joint Genome Institute"/>
            <person name="Kjaerbolling I."/>
            <person name="Vesth T."/>
            <person name="Frisvad J.C."/>
            <person name="Nybo J.L."/>
            <person name="Theobald S."/>
            <person name="Kildgaard S."/>
            <person name="Isbrandt T."/>
            <person name="Kuo A."/>
            <person name="Sato A."/>
            <person name="Lyhne E.K."/>
            <person name="Kogle M.E."/>
            <person name="Wiebenga A."/>
            <person name="Kun R.S."/>
            <person name="Lubbers R.J."/>
            <person name="Makela M.R."/>
            <person name="Barry K."/>
            <person name="Chovatia M."/>
            <person name="Clum A."/>
            <person name="Daum C."/>
            <person name="Haridas S."/>
            <person name="He G."/>
            <person name="LaButti K."/>
            <person name="Lipzen A."/>
            <person name="Mondo S."/>
            <person name="Riley R."/>
            <person name="Salamov A."/>
            <person name="Simmons B.A."/>
            <person name="Magnuson J.K."/>
            <person name="Henrissat B."/>
            <person name="Mortensen U.H."/>
            <person name="Larsen T.O."/>
            <person name="Devries R.P."/>
            <person name="Grigoriev I.V."/>
            <person name="Machida M."/>
            <person name="Baker S.E."/>
            <person name="Andersen M.R."/>
        </authorList>
    </citation>
    <scope>NUCLEOTIDE SEQUENCE [LARGE SCALE GENOMIC DNA]</scope>
    <source>
        <strain evidence="23 24">CBS 151.66</strain>
    </source>
</reference>
<dbReference type="InterPro" id="IPR036412">
    <property type="entry name" value="HAD-like_sf"/>
</dbReference>
<dbReference type="GO" id="GO:0005774">
    <property type="term" value="C:vacuolar membrane"/>
    <property type="evidence" value="ECO:0007669"/>
    <property type="project" value="UniProtKB-SubCell"/>
</dbReference>
<comment type="caution">
    <text evidence="18">Lacks conserved residue(s) required for the propagation of feature annotation.</text>
</comment>
<dbReference type="InterPro" id="IPR001757">
    <property type="entry name" value="P_typ_ATPase"/>
</dbReference>
<feature type="transmembrane region" description="Helical" evidence="18">
    <location>
        <begin position="1002"/>
        <end position="1028"/>
    </location>
</feature>
<dbReference type="PRINTS" id="PR00119">
    <property type="entry name" value="CATATPASE"/>
</dbReference>
<feature type="transmembrane region" description="Helical" evidence="18">
    <location>
        <begin position="370"/>
        <end position="392"/>
    </location>
</feature>
<evidence type="ECO:0000256" key="18">
    <source>
        <dbReference type="RuleBase" id="RU361146"/>
    </source>
</evidence>
<dbReference type="GO" id="GO:0005524">
    <property type="term" value="F:ATP binding"/>
    <property type="evidence" value="ECO:0007669"/>
    <property type="project" value="UniProtKB-KW"/>
</dbReference>
<keyword evidence="11" id="KW-1278">Translocase</keyword>
<keyword evidence="5 18" id="KW-0812">Transmembrane</keyword>
<dbReference type="SFLD" id="SFLDG00002">
    <property type="entry name" value="C1.7:_P-type_atpase_like"/>
    <property type="match status" value="1"/>
</dbReference>
<evidence type="ECO:0000259" key="20">
    <source>
        <dbReference type="Pfam" id="PF00122"/>
    </source>
</evidence>
<dbReference type="OrthoDB" id="3352408at2759"/>
<dbReference type="SUPFAM" id="SSF81653">
    <property type="entry name" value="Calcium ATPase, transduction domain A"/>
    <property type="match status" value="1"/>
</dbReference>
<keyword evidence="6" id="KW-0479">Metal-binding</keyword>
<dbReference type="Gene3D" id="2.70.150.10">
    <property type="entry name" value="Calcium-transporting ATPase, cytoplasmic transduction domain A"/>
    <property type="match status" value="1"/>
</dbReference>
<evidence type="ECO:0000256" key="14">
    <source>
        <dbReference type="ARBA" id="ARBA00023136"/>
    </source>
</evidence>
<evidence type="ECO:0000259" key="21">
    <source>
        <dbReference type="Pfam" id="PF00689"/>
    </source>
</evidence>
<keyword evidence="7 18" id="KW-0547">Nucleotide-binding</keyword>
<keyword evidence="10" id="KW-0460">Magnesium</keyword>
<dbReference type="EMBL" id="ML732214">
    <property type="protein sequence ID" value="KAB8074141.1"/>
    <property type="molecule type" value="Genomic_DNA"/>
</dbReference>
<comment type="similarity">
    <text evidence="15 18">Belongs to the cation transport ATPase (P-type) (TC 3.A.3) family.</text>
</comment>
<dbReference type="Gene3D" id="3.40.1110.10">
    <property type="entry name" value="Calcium-transporting ATPase, cytoplasmic domain N"/>
    <property type="match status" value="1"/>
</dbReference>
<dbReference type="AlphaFoldDB" id="A0A5N5X062"/>
<dbReference type="FunFam" id="3.40.50.1000:FF:000001">
    <property type="entry name" value="Phospholipid-transporting ATPase IC"/>
    <property type="match status" value="1"/>
</dbReference>
<dbReference type="SUPFAM" id="SSF56784">
    <property type="entry name" value="HAD-like"/>
    <property type="match status" value="1"/>
</dbReference>
<evidence type="ECO:0000256" key="8">
    <source>
        <dbReference type="ARBA" id="ARBA00022837"/>
    </source>
</evidence>
<evidence type="ECO:0000256" key="19">
    <source>
        <dbReference type="SAM" id="MobiDB-lite"/>
    </source>
</evidence>
<feature type="domain" description="Cation-transporting P-type ATPase C-terminal" evidence="21">
    <location>
        <begin position="879"/>
        <end position="1056"/>
    </location>
</feature>
<dbReference type="SFLD" id="SFLDS00003">
    <property type="entry name" value="Haloacid_Dehalogenase"/>
    <property type="match status" value="1"/>
</dbReference>
<dbReference type="Gene3D" id="1.20.1110.10">
    <property type="entry name" value="Calcium-transporting ATPase, transmembrane domain"/>
    <property type="match status" value="1"/>
</dbReference>
<dbReference type="InterPro" id="IPR023298">
    <property type="entry name" value="ATPase_P-typ_TM_dom_sf"/>
</dbReference>
<dbReference type="InterPro" id="IPR023299">
    <property type="entry name" value="ATPase_P-typ_cyto_dom_N"/>
</dbReference>
<evidence type="ECO:0000256" key="15">
    <source>
        <dbReference type="ARBA" id="ARBA00038148"/>
    </source>
</evidence>
<evidence type="ECO:0000313" key="23">
    <source>
        <dbReference type="EMBL" id="KAB8074141.1"/>
    </source>
</evidence>
<dbReference type="Pfam" id="PF00122">
    <property type="entry name" value="E1-E2_ATPase"/>
    <property type="match status" value="1"/>
</dbReference>
<feature type="transmembrane region" description="Helical" evidence="18">
    <location>
        <begin position="1059"/>
        <end position="1079"/>
    </location>
</feature>
<organism evidence="23 24">
    <name type="scientific">Aspergillus leporis</name>
    <dbReference type="NCBI Taxonomy" id="41062"/>
    <lineage>
        <taxon>Eukaryota</taxon>
        <taxon>Fungi</taxon>
        <taxon>Dikarya</taxon>
        <taxon>Ascomycota</taxon>
        <taxon>Pezizomycotina</taxon>
        <taxon>Eurotiomycetes</taxon>
        <taxon>Eurotiomycetidae</taxon>
        <taxon>Eurotiales</taxon>
        <taxon>Aspergillaceae</taxon>
        <taxon>Aspergillus</taxon>
        <taxon>Aspergillus subgen. Circumdati</taxon>
    </lineage>
</organism>
<evidence type="ECO:0000256" key="5">
    <source>
        <dbReference type="ARBA" id="ARBA00022692"/>
    </source>
</evidence>
<feature type="transmembrane region" description="Helical" evidence="18">
    <location>
        <begin position="171"/>
        <end position="188"/>
    </location>
</feature>
<dbReference type="InterPro" id="IPR006068">
    <property type="entry name" value="ATPase_P-typ_cation-transptr_C"/>
</dbReference>
<keyword evidence="14 18" id="KW-0472">Membrane</keyword>
<dbReference type="Gene3D" id="3.40.50.1000">
    <property type="entry name" value="HAD superfamily/HAD-like"/>
    <property type="match status" value="1"/>
</dbReference>
<dbReference type="FunFam" id="1.20.1110.10:FF:000039">
    <property type="entry name" value="Calcium-transporting ATPase"/>
    <property type="match status" value="1"/>
</dbReference>
<evidence type="ECO:0000256" key="16">
    <source>
        <dbReference type="ARBA" id="ARBA00048694"/>
    </source>
</evidence>
<evidence type="ECO:0000256" key="11">
    <source>
        <dbReference type="ARBA" id="ARBA00022967"/>
    </source>
</evidence>
<dbReference type="FunFam" id="3.40.50.1000:FF:000018">
    <property type="entry name" value="Calcium-transporting ATPase"/>
    <property type="match status" value="1"/>
</dbReference>
<dbReference type="InterPro" id="IPR004014">
    <property type="entry name" value="ATPase_P-typ_cation-transptr_N"/>
</dbReference>
<evidence type="ECO:0000313" key="24">
    <source>
        <dbReference type="Proteomes" id="UP000326565"/>
    </source>
</evidence>
<proteinExistence type="inferred from homology"/>
<feature type="transmembrane region" description="Helical" evidence="18">
    <location>
        <begin position="1034"/>
        <end position="1052"/>
    </location>
</feature>
<dbReference type="GO" id="GO:0005388">
    <property type="term" value="F:P-type calcium transporter activity"/>
    <property type="evidence" value="ECO:0007669"/>
    <property type="project" value="UniProtKB-EC"/>
</dbReference>
<dbReference type="CDD" id="cd02081">
    <property type="entry name" value="P-type_ATPase_Ca_PMCA-like"/>
    <property type="match status" value="1"/>
</dbReference>
<dbReference type="SUPFAM" id="SSF81660">
    <property type="entry name" value="Metal cation-transporting ATPase, ATP-binding domain N"/>
    <property type="match status" value="1"/>
</dbReference>
<evidence type="ECO:0000256" key="2">
    <source>
        <dbReference type="ARBA" id="ARBA00022448"/>
    </source>
</evidence>
<sequence length="1136" mass="125083">MATLSDPEVDTHLDMVPAPAIENASYDDVSLSEALAPDPQYERDFEVDDNKFAFSPGQLNKLLNPKSLAAFHALGGLRGLEHGLQTDLVAGLSVDEGKISEYVTFDDVKKCAFSRFDNQPRLLDADSQTHIVQSASSQFEDRIRIFDRNALPQPRRKGFLKLLWDAYNDKIIILLTIAAVISLSLGIYEAASGQSQVDWIEGVAVCIAIVIVVGATAGNDWQKERQFAKLNRRKIDRDVRVVRSGRPFMVHITDITVGDVLHIEPGDSPPADGIVISGHGIKCDESSATGESDHMEKTSGHEVWNSIVDGTATRELDPFIISGSKVLEGVGTYLVTSVGCYSTNGRIMASLQTESDPTPLQVKLAKLASWIGWLGTSAALLLFFVLLIRFLIQLPNNDASSPMKGQQFMDILIVAVTVIVVAIPEGLPLAVTLALAFATTRMLKENNLVRILRACETMGNATVICSDKTGTLTQNKMTVVLGFFGSNEQYDQQQIESDSQPDLPTVSEVLGRFPAIFRNLLADSLALNSTAFEEEQANGREFVGSKTEIALLQLGKDYLHMNDLNEERANAHIEHIFPFDSARKAMGVVYRAGPTGYRLLVKGAPEVLLNSSTNTVTTKESLEMHIATELISDSIRKTISSTIDTYARKSLRTIGAVYRDLPDWPAEGNRDSEKDLPSFEKLLRDMTWIGAFGIHDPLRPEVPGAIKTCRSAGVQVKMVTGDNVNTAMAIAVSCGIKNDDGIVMEGPEFRKLTEEEMDAVIPRLQVLARSSPDDKRILVKHLKRLGETVAVTGDGTNDGPALTSADVGFSMGISGTELAREASSIILLDDNFKSIVTAMAWGRAVNDAVSKFLQFQITVNITAVVLTVVTAIYSNSNESVLKAVQLLWVNLIMDTFAALALATDAPTEKILQRPPVSRNAPLFTVTMWKMIIGQSIYKLTICFMLYFAGDRILGYDTHNHQKQVELDTIIFNTFVWMQIFNELNSRRLDNKFNIFEGVHRNYWFMIINALMIGGQILIVFVGGAAFNVTPLDGVQWAICIGFAVFCIPWAAILKFVPDCYFAVVLDGSVQVITFILYPFRKVYQLLARGCRVLGRVVMAPWRSLKSMMMRNVKNKSDLGGDEEKGEVKNHVSQGQM</sequence>
<dbReference type="GO" id="GO:0016887">
    <property type="term" value="F:ATP hydrolysis activity"/>
    <property type="evidence" value="ECO:0007669"/>
    <property type="project" value="InterPro"/>
</dbReference>
<dbReference type="Pfam" id="PF00689">
    <property type="entry name" value="Cation_ATPase_C"/>
    <property type="match status" value="1"/>
</dbReference>
<dbReference type="GO" id="GO:0046872">
    <property type="term" value="F:metal ion binding"/>
    <property type="evidence" value="ECO:0007669"/>
    <property type="project" value="UniProtKB-KW"/>
</dbReference>
<dbReference type="InterPro" id="IPR018303">
    <property type="entry name" value="ATPase_P-typ_P_site"/>
</dbReference>
<feature type="transmembrane region" description="Helical" evidence="18">
    <location>
        <begin position="852"/>
        <end position="873"/>
    </location>
</feature>
<evidence type="ECO:0000256" key="13">
    <source>
        <dbReference type="ARBA" id="ARBA00023065"/>
    </source>
</evidence>
<evidence type="ECO:0000256" key="12">
    <source>
        <dbReference type="ARBA" id="ARBA00022989"/>
    </source>
</evidence>
<keyword evidence="2 18" id="KW-0813">Transport</keyword>
<feature type="transmembrane region" description="Helical" evidence="18">
    <location>
        <begin position="412"/>
        <end position="438"/>
    </location>
</feature>
<dbReference type="NCBIfam" id="TIGR01517">
    <property type="entry name" value="ATPase-IIB_Ca"/>
    <property type="match status" value="1"/>
</dbReference>
<gene>
    <name evidence="23" type="ORF">BDV29DRAFT_174043</name>
</gene>
<dbReference type="PANTHER" id="PTHR24093">
    <property type="entry name" value="CATION TRANSPORTING ATPASE"/>
    <property type="match status" value="1"/>
</dbReference>
<dbReference type="GO" id="GO:0006874">
    <property type="term" value="P:intracellular calcium ion homeostasis"/>
    <property type="evidence" value="ECO:0007669"/>
    <property type="project" value="UniProtKB-ARBA"/>
</dbReference>
<keyword evidence="13 18" id="KW-0406">Ion transport</keyword>
<dbReference type="Pfam" id="PF13246">
    <property type="entry name" value="Cation_ATPase"/>
    <property type="match status" value="1"/>
</dbReference>
<keyword evidence="9 18" id="KW-0067">ATP-binding</keyword>
<dbReference type="InterPro" id="IPR059000">
    <property type="entry name" value="ATPase_P-type_domA"/>
</dbReference>
<feature type="transmembrane region" description="Helical" evidence="18">
    <location>
        <begin position="200"/>
        <end position="219"/>
    </location>
</feature>
<name>A0A5N5X062_9EURO</name>
<dbReference type="PROSITE" id="PS00154">
    <property type="entry name" value="ATPASE_E1_E2"/>
    <property type="match status" value="1"/>
</dbReference>
<feature type="domain" description="P-type ATPase A" evidence="20">
    <location>
        <begin position="235"/>
        <end position="351"/>
    </location>
</feature>
<comment type="function">
    <text evidence="18">Catalyzes the hydrolysis of ATP coupled with the transport of calcium.</text>
</comment>
<dbReference type="Proteomes" id="UP000326565">
    <property type="component" value="Unassembled WGS sequence"/>
</dbReference>
<dbReference type="PANTHER" id="PTHR24093:SF424">
    <property type="entry name" value="CALCIUM-TRANSPORTING ATPASE"/>
    <property type="match status" value="1"/>
</dbReference>
<dbReference type="InterPro" id="IPR044492">
    <property type="entry name" value="P_typ_ATPase_HD_dom"/>
</dbReference>
<evidence type="ECO:0000256" key="4">
    <source>
        <dbReference type="ARBA" id="ARBA00022568"/>
    </source>
</evidence>
<keyword evidence="4 18" id="KW-0109">Calcium transport</keyword>
<evidence type="ECO:0000256" key="7">
    <source>
        <dbReference type="ARBA" id="ARBA00022741"/>
    </source>
</evidence>
<keyword evidence="8 18" id="KW-0106">Calcium</keyword>
<comment type="function">
    <text evidence="17">This magnesium-dependent enzyme catalyzes the hydrolysis of ATP coupled with the transport of calcium. Transports the calcium to the vacuole and participates in the control of the cytosolic free calcium.</text>
</comment>
<dbReference type="FunFam" id="2.70.150.10:FF:000028">
    <property type="entry name" value="Calcium-transporting ATPase"/>
    <property type="match status" value="1"/>
</dbReference>
<dbReference type="SUPFAM" id="SSF81665">
    <property type="entry name" value="Calcium ATPase, transmembrane domain M"/>
    <property type="match status" value="1"/>
</dbReference>
<evidence type="ECO:0000256" key="17">
    <source>
        <dbReference type="ARBA" id="ARBA00059328"/>
    </source>
</evidence>
<comment type="catalytic activity">
    <reaction evidence="16 18">
        <text>Ca(2+)(in) + ATP + H2O = Ca(2+)(out) + ADP + phosphate + H(+)</text>
        <dbReference type="Rhea" id="RHEA:18105"/>
        <dbReference type="ChEBI" id="CHEBI:15377"/>
        <dbReference type="ChEBI" id="CHEBI:15378"/>
        <dbReference type="ChEBI" id="CHEBI:29108"/>
        <dbReference type="ChEBI" id="CHEBI:30616"/>
        <dbReference type="ChEBI" id="CHEBI:43474"/>
        <dbReference type="ChEBI" id="CHEBI:456216"/>
        <dbReference type="EC" id="7.2.2.10"/>
    </reaction>
</comment>
<keyword evidence="24" id="KW-1185">Reference proteome</keyword>
<evidence type="ECO:0000256" key="9">
    <source>
        <dbReference type="ARBA" id="ARBA00022840"/>
    </source>
</evidence>
<keyword evidence="3" id="KW-0926">Vacuole</keyword>
<dbReference type="EC" id="7.2.2.10" evidence="18"/>
<evidence type="ECO:0000259" key="22">
    <source>
        <dbReference type="Pfam" id="PF00690"/>
    </source>
</evidence>
<dbReference type="GO" id="GO:0005886">
    <property type="term" value="C:plasma membrane"/>
    <property type="evidence" value="ECO:0007669"/>
    <property type="project" value="TreeGrafter"/>
</dbReference>
<keyword evidence="12 18" id="KW-1133">Transmembrane helix</keyword>
<evidence type="ECO:0000256" key="1">
    <source>
        <dbReference type="ARBA" id="ARBA00004128"/>
    </source>
</evidence>
<feature type="domain" description="Cation-transporting P-type ATPase N-terminal" evidence="22">
    <location>
        <begin position="136"/>
        <end position="182"/>
    </location>
</feature>
<feature type="region of interest" description="Disordered" evidence="19">
    <location>
        <begin position="1114"/>
        <end position="1136"/>
    </location>
</feature>
<evidence type="ECO:0000256" key="6">
    <source>
        <dbReference type="ARBA" id="ARBA00022723"/>
    </source>
</evidence>